<proteinExistence type="predicted"/>
<dbReference type="EMBL" id="JBHRSS010000003">
    <property type="protein sequence ID" value="MFC3103032.1"/>
    <property type="molecule type" value="Genomic_DNA"/>
</dbReference>
<keyword evidence="3" id="KW-1185">Reference proteome</keyword>
<feature type="transmembrane region" description="Helical" evidence="1">
    <location>
        <begin position="42"/>
        <end position="61"/>
    </location>
</feature>
<dbReference type="Proteomes" id="UP001595462">
    <property type="component" value="Unassembled WGS sequence"/>
</dbReference>
<dbReference type="RefSeq" id="WP_380686665.1">
    <property type="nucleotide sequence ID" value="NZ_JBHRSS010000003.1"/>
</dbReference>
<reference evidence="3" key="1">
    <citation type="journal article" date="2019" name="Int. J. Syst. Evol. Microbiol.">
        <title>The Global Catalogue of Microorganisms (GCM) 10K type strain sequencing project: providing services to taxonomists for standard genome sequencing and annotation.</title>
        <authorList>
            <consortium name="The Broad Institute Genomics Platform"/>
            <consortium name="The Broad Institute Genome Sequencing Center for Infectious Disease"/>
            <person name="Wu L."/>
            <person name="Ma J."/>
        </authorList>
    </citation>
    <scope>NUCLEOTIDE SEQUENCE [LARGE SCALE GENOMIC DNA]</scope>
    <source>
        <strain evidence="3">KCTC 52640</strain>
    </source>
</reference>
<keyword evidence="1" id="KW-0472">Membrane</keyword>
<evidence type="ECO:0000313" key="2">
    <source>
        <dbReference type="EMBL" id="MFC3103032.1"/>
    </source>
</evidence>
<comment type="caution">
    <text evidence="2">The sequence shown here is derived from an EMBL/GenBank/DDBJ whole genome shotgun (WGS) entry which is preliminary data.</text>
</comment>
<organism evidence="2 3">
    <name type="scientific">Salinisphaera aquimarina</name>
    <dbReference type="NCBI Taxonomy" id="2094031"/>
    <lineage>
        <taxon>Bacteria</taxon>
        <taxon>Pseudomonadati</taxon>
        <taxon>Pseudomonadota</taxon>
        <taxon>Gammaproteobacteria</taxon>
        <taxon>Salinisphaerales</taxon>
        <taxon>Salinisphaeraceae</taxon>
        <taxon>Salinisphaera</taxon>
    </lineage>
</organism>
<accession>A0ABV7EMZ3</accession>
<sequence>MKFFFGLLIFAFLGWLAVRLLIKRLRIMRGDVIPEEKGPHTITIVCVGLVVIYALLILYRLSTEGFAALH</sequence>
<keyword evidence="1" id="KW-0812">Transmembrane</keyword>
<feature type="transmembrane region" description="Helical" evidence="1">
    <location>
        <begin position="6"/>
        <end position="22"/>
    </location>
</feature>
<keyword evidence="1" id="KW-1133">Transmembrane helix</keyword>
<evidence type="ECO:0000256" key="1">
    <source>
        <dbReference type="SAM" id="Phobius"/>
    </source>
</evidence>
<name>A0ABV7EMZ3_9GAMM</name>
<evidence type="ECO:0000313" key="3">
    <source>
        <dbReference type="Proteomes" id="UP001595462"/>
    </source>
</evidence>
<gene>
    <name evidence="2" type="ORF">ACFOSU_03925</name>
</gene>
<protein>
    <submittedName>
        <fullName evidence="2">Uncharacterized protein</fullName>
    </submittedName>
</protein>